<dbReference type="KEGG" id="scp:HMPREF0833_11111"/>
<dbReference type="InterPro" id="IPR036938">
    <property type="entry name" value="PAP2/HPO_sf"/>
</dbReference>
<reference evidence="4" key="1">
    <citation type="submission" date="2011-06" db="EMBL/GenBank/DDBJ databases">
        <title>Complete sequence of Streptococcus parasanguinis strain ATCC 15912.</title>
        <authorList>
            <person name="Muzny D."/>
            <person name="Qin X."/>
            <person name="Buhay C."/>
            <person name="Dugan-Rocha S."/>
            <person name="Ding Y."/>
            <person name="Chen G."/>
            <person name="Hawes A."/>
            <person name="Holder M."/>
            <person name="Jhangiani S."/>
            <person name="Johnson A."/>
            <person name="Khan Z."/>
            <person name="Li Z."/>
            <person name="Liu W."/>
            <person name="Liu X."/>
            <person name="Perez L."/>
            <person name="Shen H."/>
            <person name="Wang Q."/>
            <person name="Watt J."/>
            <person name="Xi L."/>
            <person name="Xin Y."/>
            <person name="Zhou J."/>
            <person name="Deng J."/>
            <person name="Jiang H."/>
            <person name="Liu Y."/>
            <person name="Qu J."/>
            <person name="Song X.-Z."/>
            <person name="Zhang L."/>
            <person name="Villasana D."/>
            <person name="Johnson A."/>
            <person name="Liu J."/>
            <person name="Liyanage D."/>
            <person name="Lorensuhewa L."/>
            <person name="Robinson T."/>
            <person name="Song A."/>
            <person name="Song B.-B."/>
            <person name="Dinh H."/>
            <person name="Thornton R."/>
            <person name="Coyle M."/>
            <person name="Francisco L."/>
            <person name="Jackson L."/>
            <person name="Javaid M."/>
            <person name="Korchina V."/>
            <person name="Kovar C."/>
            <person name="Mata R."/>
            <person name="Mathew T."/>
            <person name="Ngo R."/>
            <person name="Nguyen L."/>
            <person name="Nguyen N."/>
            <person name="Okwuonu G."/>
            <person name="Ongeri F."/>
            <person name="Pham C."/>
            <person name="Simmons D."/>
            <person name="Wilczek-Boney K."/>
            <person name="Hale W."/>
            <person name="Jakkamsetti A."/>
            <person name="Pham P."/>
            <person name="Ruth R."/>
            <person name="San Lucas F."/>
            <person name="Warren J."/>
            <person name="Zhang J."/>
            <person name="Zhao Z."/>
            <person name="Zhou C."/>
            <person name="Zhu D."/>
            <person name="Lee S."/>
            <person name="Bess C."/>
            <person name="Blankenburg K."/>
            <person name="Forbes L."/>
            <person name="Fu Q."/>
            <person name="Gubbala S."/>
            <person name="Hirani K."/>
            <person name="Jayaseelan J.C."/>
            <person name="Lara F."/>
            <person name="Munidasa M."/>
            <person name="Palculict T."/>
            <person name="Patil S."/>
            <person name="Pu L.-L."/>
            <person name="Saada N."/>
            <person name="Tang L."/>
            <person name="Weissenberger G."/>
            <person name="Zhu Y."/>
            <person name="Hemphill L."/>
            <person name="Shang Y."/>
            <person name="Youmans B."/>
            <person name="Ayvaz T."/>
            <person name="Ross M."/>
            <person name="Santibanez J."/>
            <person name="Aqrawi P."/>
            <person name="Gross S."/>
            <person name="Joshi V."/>
            <person name="Fowler G."/>
            <person name="Nazareth L."/>
            <person name="Reid J."/>
            <person name="Worley K."/>
            <person name="Petrosino J."/>
            <person name="Highlander S."/>
            <person name="Gibbs R."/>
        </authorList>
    </citation>
    <scope>NUCLEOTIDE SEQUENCE [LARGE SCALE GENOMIC DNA]</scope>
    <source>
        <strain evidence="4">ATCC 15912 / DSM 6778 / CIP 104372 / LMG 14537</strain>
    </source>
</reference>
<evidence type="ECO:0000256" key="1">
    <source>
        <dbReference type="SAM" id="Phobius"/>
    </source>
</evidence>
<proteinExistence type="predicted"/>
<protein>
    <submittedName>
        <fullName evidence="3">PAP2 family protein</fullName>
    </submittedName>
</protein>
<feature type="transmembrane region" description="Helical" evidence="1">
    <location>
        <begin position="67"/>
        <end position="86"/>
    </location>
</feature>
<dbReference type="Pfam" id="PF01569">
    <property type="entry name" value="PAP2"/>
    <property type="match status" value="1"/>
</dbReference>
<dbReference type="HOGENOM" id="CLU_072573_12_0_9"/>
<feature type="transmembrane region" description="Helical" evidence="1">
    <location>
        <begin position="43"/>
        <end position="61"/>
    </location>
</feature>
<name>F8DJX0_STREP</name>
<organism evidence="3 4">
    <name type="scientific">Streptococcus parasanguinis (strain ATCC 15912 / DSM 6778 / CIP 104372 / LMG 14537)</name>
    <dbReference type="NCBI Taxonomy" id="760570"/>
    <lineage>
        <taxon>Bacteria</taxon>
        <taxon>Bacillati</taxon>
        <taxon>Bacillota</taxon>
        <taxon>Bacilli</taxon>
        <taxon>Lactobacillales</taxon>
        <taxon>Streptococcaceae</taxon>
        <taxon>Streptococcus</taxon>
    </lineage>
</organism>
<evidence type="ECO:0000259" key="2">
    <source>
        <dbReference type="SMART" id="SM00014"/>
    </source>
</evidence>
<feature type="transmembrane region" description="Helical" evidence="1">
    <location>
        <begin position="119"/>
        <end position="150"/>
    </location>
</feature>
<dbReference type="EMBL" id="CP002843">
    <property type="protein sequence ID" value="AEH56142.1"/>
    <property type="molecule type" value="Genomic_DNA"/>
</dbReference>
<dbReference type="SUPFAM" id="SSF48317">
    <property type="entry name" value="Acid phosphatase/Vanadium-dependent haloperoxidase"/>
    <property type="match status" value="1"/>
</dbReference>
<accession>F8DJX0</accession>
<dbReference type="Gene3D" id="1.20.144.10">
    <property type="entry name" value="Phosphatidic acid phosphatase type 2/haloperoxidase"/>
    <property type="match status" value="1"/>
</dbReference>
<dbReference type="AlphaFoldDB" id="F8DJX0"/>
<feature type="domain" description="Phosphatidic acid phosphatase type 2/haloperoxidase" evidence="2">
    <location>
        <begin position="69"/>
        <end position="177"/>
    </location>
</feature>
<dbReference type="PANTHER" id="PTHR14969:SF13">
    <property type="entry name" value="AT30094P"/>
    <property type="match status" value="1"/>
</dbReference>
<dbReference type="PANTHER" id="PTHR14969">
    <property type="entry name" value="SPHINGOSINE-1-PHOSPHATE PHOSPHOHYDROLASE"/>
    <property type="match status" value="1"/>
</dbReference>
<dbReference type="InterPro" id="IPR000326">
    <property type="entry name" value="PAP2/HPO"/>
</dbReference>
<evidence type="ECO:0000313" key="4">
    <source>
        <dbReference type="Proteomes" id="UP000001502"/>
    </source>
</evidence>
<gene>
    <name evidence="3" type="ordered locus">HMPREF0833_11111</name>
</gene>
<evidence type="ECO:0000313" key="3">
    <source>
        <dbReference type="EMBL" id="AEH56142.1"/>
    </source>
</evidence>
<sequence>MIKDRGTNMKTNLRDYPKFYRWLTLPFSREPYLVQVLQRMNRILTFAMPGIYVLVFCWLFLKKTSMGGIWSFIWIPASGFVLFSLFRHWVNVPRPYEKWDIQPLLEKNSSGHSFPSRHVFSATIISMCVCQLSLPLGMCSMLLSLLLALVRVLGGVHYPKDVLVAWGLGLAWGGLFWLV</sequence>
<dbReference type="Proteomes" id="UP000001502">
    <property type="component" value="Chromosome"/>
</dbReference>
<keyword evidence="1" id="KW-1133">Transmembrane helix</keyword>
<dbReference type="SMART" id="SM00014">
    <property type="entry name" value="acidPPc"/>
    <property type="match status" value="1"/>
</dbReference>
<keyword evidence="1" id="KW-0472">Membrane</keyword>
<keyword evidence="1" id="KW-0812">Transmembrane</keyword>
<feature type="transmembrane region" description="Helical" evidence="1">
    <location>
        <begin position="162"/>
        <end position="178"/>
    </location>
</feature>
<dbReference type="CDD" id="cd01610">
    <property type="entry name" value="PAP2_like"/>
    <property type="match status" value="1"/>
</dbReference>